<gene>
    <name evidence="2" type="ORF">MANES_06G016400v8</name>
</gene>
<feature type="region of interest" description="Disordered" evidence="1">
    <location>
        <begin position="17"/>
        <end position="44"/>
    </location>
</feature>
<reference evidence="3" key="1">
    <citation type="journal article" date="2016" name="Nat. Biotechnol.">
        <title>Sequencing wild and cultivated cassava and related species reveals extensive interspecific hybridization and genetic diversity.</title>
        <authorList>
            <person name="Bredeson J.V."/>
            <person name="Lyons J.B."/>
            <person name="Prochnik S.E."/>
            <person name="Wu G.A."/>
            <person name="Ha C.M."/>
            <person name="Edsinger-Gonzales E."/>
            <person name="Grimwood J."/>
            <person name="Schmutz J."/>
            <person name="Rabbi I.Y."/>
            <person name="Egesi C."/>
            <person name="Nauluvula P."/>
            <person name="Lebot V."/>
            <person name="Ndunguru J."/>
            <person name="Mkamilo G."/>
            <person name="Bart R.S."/>
            <person name="Setter T.L."/>
            <person name="Gleadow R.M."/>
            <person name="Kulakow P."/>
            <person name="Ferguson M.E."/>
            <person name="Rounsley S."/>
            <person name="Rokhsar D.S."/>
        </authorList>
    </citation>
    <scope>NUCLEOTIDE SEQUENCE [LARGE SCALE GENOMIC DNA]</scope>
    <source>
        <strain evidence="3">cv. AM560-2</strain>
    </source>
</reference>
<feature type="compositionally biased region" description="Basic residues" evidence="1">
    <location>
        <begin position="18"/>
        <end position="27"/>
    </location>
</feature>
<dbReference type="PANTHER" id="PTHR35109:SF2">
    <property type="entry name" value="LATE EMBRYOGENESIS ABUNDANT PROTEIN"/>
    <property type="match status" value="1"/>
</dbReference>
<comment type="caution">
    <text evidence="2">The sequence shown here is derived from an EMBL/GenBank/DDBJ whole genome shotgun (WGS) entry which is preliminary data.</text>
</comment>
<dbReference type="PANTHER" id="PTHR35109">
    <property type="entry name" value="GLUTAMATE RACEMASE"/>
    <property type="match status" value="1"/>
</dbReference>
<dbReference type="AlphaFoldDB" id="A0A2C9VPG3"/>
<sequence>MSTAAFSRGAHSMFSKPMIRKACHRKSTGNSSYSSSPDGMREMSNKVDGEEMKMKKKHVRDDGSCCWVPHERTGIFYPKGQEKVMEDIPSEAAKDVLDINYFSHN</sequence>
<dbReference type="Gramene" id="Manes.06G016400.1.v8.1">
    <property type="protein sequence ID" value="Manes.06G016400.1.v8.1.CDS"/>
    <property type="gene ID" value="Manes.06G016400.v8.1"/>
</dbReference>
<dbReference type="Proteomes" id="UP000091857">
    <property type="component" value="Chromosome 6"/>
</dbReference>
<evidence type="ECO:0000313" key="3">
    <source>
        <dbReference type="Proteomes" id="UP000091857"/>
    </source>
</evidence>
<protein>
    <submittedName>
        <fullName evidence="2">Uncharacterized protein</fullName>
    </submittedName>
</protein>
<evidence type="ECO:0000313" key="2">
    <source>
        <dbReference type="EMBL" id="OAY46650.1"/>
    </source>
</evidence>
<accession>A0A2C9VPG3</accession>
<organism evidence="2 3">
    <name type="scientific">Manihot esculenta</name>
    <name type="common">Cassava</name>
    <name type="synonym">Jatropha manihot</name>
    <dbReference type="NCBI Taxonomy" id="3983"/>
    <lineage>
        <taxon>Eukaryota</taxon>
        <taxon>Viridiplantae</taxon>
        <taxon>Streptophyta</taxon>
        <taxon>Embryophyta</taxon>
        <taxon>Tracheophyta</taxon>
        <taxon>Spermatophyta</taxon>
        <taxon>Magnoliopsida</taxon>
        <taxon>eudicotyledons</taxon>
        <taxon>Gunneridae</taxon>
        <taxon>Pentapetalae</taxon>
        <taxon>rosids</taxon>
        <taxon>fabids</taxon>
        <taxon>Malpighiales</taxon>
        <taxon>Euphorbiaceae</taxon>
        <taxon>Crotonoideae</taxon>
        <taxon>Manihoteae</taxon>
        <taxon>Manihot</taxon>
    </lineage>
</organism>
<dbReference type="OrthoDB" id="1932350at2759"/>
<evidence type="ECO:0000256" key="1">
    <source>
        <dbReference type="SAM" id="MobiDB-lite"/>
    </source>
</evidence>
<keyword evidence="3" id="KW-1185">Reference proteome</keyword>
<name>A0A2C9VPG3_MANES</name>
<dbReference type="EMBL" id="CM004392">
    <property type="protein sequence ID" value="OAY46650.1"/>
    <property type="molecule type" value="Genomic_DNA"/>
</dbReference>
<proteinExistence type="predicted"/>
<feature type="compositionally biased region" description="Polar residues" evidence="1">
    <location>
        <begin position="28"/>
        <end position="37"/>
    </location>
</feature>
<dbReference type="STRING" id="3983.A0A2C9VPG3"/>